<evidence type="ECO:0000313" key="2">
    <source>
        <dbReference type="Proteomes" id="UP000016511"/>
    </source>
</evidence>
<evidence type="ECO:0000313" key="1">
    <source>
        <dbReference type="EMBL" id="ERI10154.1"/>
    </source>
</evidence>
<dbReference type="EMBL" id="AWSJ01000119">
    <property type="protein sequence ID" value="ERI10154.1"/>
    <property type="molecule type" value="Genomic_DNA"/>
</dbReference>
<sequence>MKALEGIRILDLARVSAGPRPDALKIRHPDWGSIRRYIHQKIFISCAVQELYRKNAAKRQFDENLPFCLFPVIFLKRKQESFEG</sequence>
<dbReference type="STRING" id="649747.HMPREF0083_01768"/>
<reference evidence="1 2" key="1">
    <citation type="submission" date="2013-08" db="EMBL/GenBank/DDBJ databases">
        <authorList>
            <person name="Weinstock G."/>
            <person name="Sodergren E."/>
            <person name="Wylie T."/>
            <person name="Fulton L."/>
            <person name="Fulton R."/>
            <person name="Fronick C."/>
            <person name="O'Laughlin M."/>
            <person name="Godfrey J."/>
            <person name="Miner T."/>
            <person name="Herter B."/>
            <person name="Appelbaum E."/>
            <person name="Cordes M."/>
            <person name="Lek S."/>
            <person name="Wollam A."/>
            <person name="Pepin K.H."/>
            <person name="Palsikar V.B."/>
            <person name="Mitreva M."/>
            <person name="Wilson R.K."/>
        </authorList>
    </citation>
    <scope>NUCLEOTIDE SEQUENCE [LARGE SCALE GENOMIC DNA]</scope>
    <source>
        <strain evidence="1 2">ATCC 12856</strain>
    </source>
</reference>
<dbReference type="Proteomes" id="UP000016511">
    <property type="component" value="Unassembled WGS sequence"/>
</dbReference>
<proteinExistence type="predicted"/>
<gene>
    <name evidence="1" type="ORF">HMPREF0083_01768</name>
</gene>
<comment type="caution">
    <text evidence="1">The sequence shown here is derived from an EMBL/GenBank/DDBJ whole genome shotgun (WGS) entry which is preliminary data.</text>
</comment>
<accession>U1WNH1</accession>
<name>U1WNH1_ANEAE</name>
<protein>
    <submittedName>
        <fullName evidence="1">Uncharacterized protein</fullName>
    </submittedName>
</protein>
<dbReference type="HOGENOM" id="CLU_2520402_0_0_9"/>
<dbReference type="AlphaFoldDB" id="U1WNH1"/>
<keyword evidence="2" id="KW-1185">Reference proteome</keyword>
<organism evidence="1 2">
    <name type="scientific">Aneurinibacillus aneurinilyticus ATCC 12856</name>
    <dbReference type="NCBI Taxonomy" id="649747"/>
    <lineage>
        <taxon>Bacteria</taxon>
        <taxon>Bacillati</taxon>
        <taxon>Bacillota</taxon>
        <taxon>Bacilli</taxon>
        <taxon>Bacillales</taxon>
        <taxon>Paenibacillaceae</taxon>
        <taxon>Aneurinibacillus group</taxon>
        <taxon>Aneurinibacillus</taxon>
    </lineage>
</organism>
<dbReference type="PATRIC" id="fig|649747.3.peg.1597"/>